<keyword evidence="5" id="KW-0963">Cytoplasm</keyword>
<keyword evidence="5" id="KW-0808">Transferase</keyword>
<dbReference type="NCBIfam" id="TIGR00152">
    <property type="entry name" value="dephospho-CoA kinase"/>
    <property type="match status" value="1"/>
</dbReference>
<dbReference type="EC" id="2.7.1.24" evidence="5 6"/>
<dbReference type="AlphaFoldDB" id="A0A271IW37"/>
<evidence type="ECO:0000256" key="2">
    <source>
        <dbReference type="ARBA" id="ARBA00022741"/>
    </source>
</evidence>
<dbReference type="Gene3D" id="3.40.50.300">
    <property type="entry name" value="P-loop containing nucleotide triphosphate hydrolases"/>
    <property type="match status" value="1"/>
</dbReference>
<dbReference type="GO" id="GO:0005524">
    <property type="term" value="F:ATP binding"/>
    <property type="evidence" value="ECO:0007669"/>
    <property type="project" value="UniProtKB-UniRule"/>
</dbReference>
<evidence type="ECO:0000256" key="6">
    <source>
        <dbReference type="NCBIfam" id="TIGR00152"/>
    </source>
</evidence>
<feature type="binding site" evidence="5">
    <location>
        <begin position="11"/>
        <end position="16"/>
    </location>
    <ligand>
        <name>ATP</name>
        <dbReference type="ChEBI" id="CHEBI:30616"/>
    </ligand>
</feature>
<keyword evidence="4 5" id="KW-0173">Coenzyme A biosynthesis</keyword>
<dbReference type="PANTHER" id="PTHR10695:SF46">
    <property type="entry name" value="BIFUNCTIONAL COENZYME A SYNTHASE-RELATED"/>
    <property type="match status" value="1"/>
</dbReference>
<name>A0A271IW37_9BACT</name>
<keyword evidence="2 5" id="KW-0547">Nucleotide-binding</keyword>
<gene>
    <name evidence="5" type="primary">coaE</name>
    <name evidence="7" type="ORF">BSZ37_01150</name>
</gene>
<dbReference type="GO" id="GO:0015937">
    <property type="term" value="P:coenzyme A biosynthetic process"/>
    <property type="evidence" value="ECO:0007669"/>
    <property type="project" value="UniProtKB-UniRule"/>
</dbReference>
<dbReference type="Proteomes" id="UP000216339">
    <property type="component" value="Unassembled WGS sequence"/>
</dbReference>
<protein>
    <recommendedName>
        <fullName evidence="5 6">Dephospho-CoA kinase</fullName>
        <ecNumber evidence="5 6">2.7.1.24</ecNumber>
    </recommendedName>
    <alternativeName>
        <fullName evidence="5">Dephosphocoenzyme A kinase</fullName>
    </alternativeName>
</protein>
<dbReference type="EMBL" id="MQWD01000001">
    <property type="protein sequence ID" value="PAP75148.1"/>
    <property type="molecule type" value="Genomic_DNA"/>
</dbReference>
<evidence type="ECO:0000256" key="5">
    <source>
        <dbReference type="HAMAP-Rule" id="MF_00376"/>
    </source>
</evidence>
<evidence type="ECO:0000256" key="1">
    <source>
        <dbReference type="ARBA" id="ARBA00009018"/>
    </source>
</evidence>
<comment type="subcellular location">
    <subcellularLocation>
        <location evidence="5">Cytoplasm</location>
    </subcellularLocation>
</comment>
<comment type="function">
    <text evidence="5">Catalyzes the phosphorylation of the 3'-hydroxyl group of dephosphocoenzyme A to form coenzyme A.</text>
</comment>
<keyword evidence="8" id="KW-1185">Reference proteome</keyword>
<comment type="catalytic activity">
    <reaction evidence="5">
        <text>3'-dephospho-CoA + ATP = ADP + CoA + H(+)</text>
        <dbReference type="Rhea" id="RHEA:18245"/>
        <dbReference type="ChEBI" id="CHEBI:15378"/>
        <dbReference type="ChEBI" id="CHEBI:30616"/>
        <dbReference type="ChEBI" id="CHEBI:57287"/>
        <dbReference type="ChEBI" id="CHEBI:57328"/>
        <dbReference type="ChEBI" id="CHEBI:456216"/>
        <dbReference type="EC" id="2.7.1.24"/>
    </reaction>
</comment>
<dbReference type="UniPathway" id="UPA00241">
    <property type="reaction ID" value="UER00356"/>
</dbReference>
<evidence type="ECO:0000256" key="3">
    <source>
        <dbReference type="ARBA" id="ARBA00022840"/>
    </source>
</evidence>
<evidence type="ECO:0000256" key="4">
    <source>
        <dbReference type="ARBA" id="ARBA00022993"/>
    </source>
</evidence>
<dbReference type="GO" id="GO:0004140">
    <property type="term" value="F:dephospho-CoA kinase activity"/>
    <property type="evidence" value="ECO:0007669"/>
    <property type="project" value="UniProtKB-UniRule"/>
</dbReference>
<evidence type="ECO:0000313" key="8">
    <source>
        <dbReference type="Proteomes" id="UP000216339"/>
    </source>
</evidence>
<comment type="caution">
    <text evidence="7">The sequence shown here is derived from an EMBL/GenBank/DDBJ whole genome shotgun (WGS) entry which is preliminary data.</text>
</comment>
<evidence type="ECO:0000313" key="7">
    <source>
        <dbReference type="EMBL" id="PAP75148.1"/>
    </source>
</evidence>
<reference evidence="7 8" key="1">
    <citation type="submission" date="2016-11" db="EMBL/GenBank/DDBJ databases">
        <title>Study of marine rhodopsin-containing bacteria.</title>
        <authorList>
            <person name="Yoshizawa S."/>
            <person name="Kumagai Y."/>
            <person name="Kogure K."/>
        </authorList>
    </citation>
    <scope>NUCLEOTIDE SEQUENCE [LARGE SCALE GENOMIC DNA]</scope>
    <source>
        <strain evidence="7 8">SAORIC-28</strain>
    </source>
</reference>
<dbReference type="PANTHER" id="PTHR10695">
    <property type="entry name" value="DEPHOSPHO-COA KINASE-RELATED"/>
    <property type="match status" value="1"/>
</dbReference>
<keyword evidence="5 7" id="KW-0418">Kinase</keyword>
<dbReference type="GO" id="GO:0005737">
    <property type="term" value="C:cytoplasm"/>
    <property type="evidence" value="ECO:0007669"/>
    <property type="project" value="UniProtKB-SubCell"/>
</dbReference>
<dbReference type="InterPro" id="IPR027417">
    <property type="entry name" value="P-loop_NTPase"/>
</dbReference>
<comment type="similarity">
    <text evidence="1 5">Belongs to the CoaE family.</text>
</comment>
<keyword evidence="3 5" id="KW-0067">ATP-binding</keyword>
<comment type="pathway">
    <text evidence="5">Cofactor biosynthesis; coenzyme A biosynthesis; CoA from (R)-pantothenate: step 5/5.</text>
</comment>
<accession>A0A271IW37</accession>
<dbReference type="SUPFAM" id="SSF52540">
    <property type="entry name" value="P-loop containing nucleoside triphosphate hydrolases"/>
    <property type="match status" value="1"/>
</dbReference>
<dbReference type="PROSITE" id="PS51219">
    <property type="entry name" value="DPCK"/>
    <property type="match status" value="1"/>
</dbReference>
<sequence>MTTVGLTGGIGSGKSAVAARLETFDGVRVVRADDLAKRLMAEDPGVRRQLVERFGAETFGLDGALDRAGLARRVFGDEAELAALNAIVHPAVRRALEETKADARADGVRVLVYEAALLFETGGDRVVDQVVVVDAPVDVRVARAAARDGVPEAAVRERMRHQIDPAAARARADRVIDNAGDLDALHAEADALARALGLGD</sequence>
<dbReference type="HAMAP" id="MF_00376">
    <property type="entry name" value="Dephospho_CoA_kinase"/>
    <property type="match status" value="1"/>
</dbReference>
<proteinExistence type="inferred from homology"/>
<dbReference type="InterPro" id="IPR001977">
    <property type="entry name" value="Depp_CoAkinase"/>
</dbReference>
<dbReference type="RefSeq" id="WP_218830357.1">
    <property type="nucleotide sequence ID" value="NZ_MQWD01000001.1"/>
</dbReference>
<organism evidence="7 8">
    <name type="scientific">Rubrivirga marina</name>
    <dbReference type="NCBI Taxonomy" id="1196024"/>
    <lineage>
        <taxon>Bacteria</taxon>
        <taxon>Pseudomonadati</taxon>
        <taxon>Rhodothermota</taxon>
        <taxon>Rhodothermia</taxon>
        <taxon>Rhodothermales</taxon>
        <taxon>Rubricoccaceae</taxon>
        <taxon>Rubrivirga</taxon>
    </lineage>
</organism>
<dbReference type="Pfam" id="PF01121">
    <property type="entry name" value="CoaE"/>
    <property type="match status" value="1"/>
</dbReference>
<dbReference type="CDD" id="cd02022">
    <property type="entry name" value="DPCK"/>
    <property type="match status" value="1"/>
</dbReference>